<comment type="caution">
    <text evidence="1">The sequence shown here is derived from an EMBL/GenBank/DDBJ whole genome shotgun (WGS) entry which is preliminary data.</text>
</comment>
<protein>
    <submittedName>
        <fullName evidence="1">Uncharacterized protein</fullName>
    </submittedName>
</protein>
<gene>
    <name evidence="1" type="ORF">RF55_6996</name>
</gene>
<dbReference type="AlphaFoldDB" id="A0A0J7KRN3"/>
<dbReference type="EMBL" id="LBMM01003949">
    <property type="protein sequence ID" value="KMQ92956.1"/>
    <property type="molecule type" value="Genomic_DNA"/>
</dbReference>
<dbReference type="OrthoDB" id="3437960at2759"/>
<evidence type="ECO:0000313" key="1">
    <source>
        <dbReference type="EMBL" id="KMQ92956.1"/>
    </source>
</evidence>
<evidence type="ECO:0000313" key="2">
    <source>
        <dbReference type="Proteomes" id="UP000036403"/>
    </source>
</evidence>
<organism evidence="1 2">
    <name type="scientific">Lasius niger</name>
    <name type="common">Black garden ant</name>
    <dbReference type="NCBI Taxonomy" id="67767"/>
    <lineage>
        <taxon>Eukaryota</taxon>
        <taxon>Metazoa</taxon>
        <taxon>Ecdysozoa</taxon>
        <taxon>Arthropoda</taxon>
        <taxon>Hexapoda</taxon>
        <taxon>Insecta</taxon>
        <taxon>Pterygota</taxon>
        <taxon>Neoptera</taxon>
        <taxon>Endopterygota</taxon>
        <taxon>Hymenoptera</taxon>
        <taxon>Apocrita</taxon>
        <taxon>Aculeata</taxon>
        <taxon>Formicoidea</taxon>
        <taxon>Formicidae</taxon>
        <taxon>Formicinae</taxon>
        <taxon>Lasius</taxon>
        <taxon>Lasius</taxon>
    </lineage>
</organism>
<accession>A0A0J7KRN3</accession>
<dbReference type="Proteomes" id="UP000036403">
    <property type="component" value="Unassembled WGS sequence"/>
</dbReference>
<sequence>METLESSRVCRLCGQHSGISINIFDESENHVRKINAVLPIM</sequence>
<proteinExistence type="predicted"/>
<name>A0A0J7KRN3_LASNI</name>
<dbReference type="PaxDb" id="67767-A0A0J7KRN3"/>
<reference evidence="1 2" key="1">
    <citation type="submission" date="2015-04" db="EMBL/GenBank/DDBJ databases">
        <title>Lasius niger genome sequencing.</title>
        <authorList>
            <person name="Konorov E.A."/>
            <person name="Nikitin M.A."/>
            <person name="Kirill M.V."/>
            <person name="Chang P."/>
        </authorList>
    </citation>
    <scope>NUCLEOTIDE SEQUENCE [LARGE SCALE GENOMIC DNA]</scope>
    <source>
        <tissue evidence="1">Whole</tissue>
    </source>
</reference>
<keyword evidence="2" id="KW-1185">Reference proteome</keyword>
<feature type="non-terminal residue" evidence="1">
    <location>
        <position position="41"/>
    </location>
</feature>